<feature type="domain" description="FHA" evidence="2">
    <location>
        <begin position="371"/>
        <end position="420"/>
    </location>
</feature>
<feature type="transmembrane region" description="Helical" evidence="1">
    <location>
        <begin position="258"/>
        <end position="276"/>
    </location>
</feature>
<dbReference type="InterPro" id="IPR050923">
    <property type="entry name" value="Cell_Proc_Reg/RNA_Proc"/>
</dbReference>
<dbReference type="InterPro" id="IPR045962">
    <property type="entry name" value="DUF6382"/>
</dbReference>
<keyword evidence="1" id="KW-1133">Transmembrane helix</keyword>
<dbReference type="Proteomes" id="UP001310386">
    <property type="component" value="Unassembled WGS sequence"/>
</dbReference>
<keyword evidence="1" id="KW-0812">Transmembrane</keyword>
<evidence type="ECO:0000313" key="4">
    <source>
        <dbReference type="Proteomes" id="UP001310386"/>
    </source>
</evidence>
<dbReference type="InterPro" id="IPR008984">
    <property type="entry name" value="SMAD_FHA_dom_sf"/>
</dbReference>
<dbReference type="EMBL" id="JAYJLD010000021">
    <property type="protein sequence ID" value="MEB3102684.1"/>
    <property type="molecule type" value="Genomic_DNA"/>
</dbReference>
<dbReference type="SUPFAM" id="SSF49879">
    <property type="entry name" value="SMAD/FHA domain"/>
    <property type="match status" value="1"/>
</dbReference>
<keyword evidence="1" id="KW-0472">Membrane</keyword>
<dbReference type="PROSITE" id="PS50006">
    <property type="entry name" value="FHA_DOMAIN"/>
    <property type="match status" value="1"/>
</dbReference>
<organism evidence="3 4">
    <name type="scientific">Ferviditalea candida</name>
    <dbReference type="NCBI Taxonomy" id="3108399"/>
    <lineage>
        <taxon>Bacteria</taxon>
        <taxon>Bacillati</taxon>
        <taxon>Bacillota</taxon>
        <taxon>Bacilli</taxon>
        <taxon>Bacillales</taxon>
        <taxon>Paenibacillaceae</taxon>
        <taxon>Ferviditalea</taxon>
    </lineage>
</organism>
<sequence length="446" mass="50268">MKFHNESLCYDFVHEKDTFLVISGNDPITEKDLIPHQIPMIRYNQIPRLLTMDMEEFDLAVRFNYKISGKRMLSQVLRGTKLTLNQYYRLLAEILSALEECAEYLLNPENFILHEDFIFLDSQLSRVWLTYVPLAGFQADSRIQGNIRQLAGGMMSAVEQLHGSGIQTLMGTMKDEKFSINDLKRDIRKLLEEENRSGCESPVIMPVEAVRPESAPLQEVHASADYRGAFRTIPLYVLFAAGLGLIWGVYAFHPEESLIYIAFGGSGLWLNLLYLFSKKYKIPLSIHIRRSVPAEASVVKVMPKSPVVVMPKIDGNISKHAIPAANPTTLLAIPDATVLLGSQRPSGLFCGKLEIRKGDRTENMELTGECLTIGRNEQAGYVDDTPGVSRVHCEIIRNGVQYFVKDLGSVNGSYLNGKKLVPYKEYPLKSGDVLRIVRTEYKFNLT</sequence>
<keyword evidence="4" id="KW-1185">Reference proteome</keyword>
<evidence type="ECO:0000259" key="2">
    <source>
        <dbReference type="PROSITE" id="PS50006"/>
    </source>
</evidence>
<accession>A0ABU5ZJJ3</accession>
<protein>
    <submittedName>
        <fullName evidence="3">DUF6382 domain-containing protein</fullName>
    </submittedName>
</protein>
<comment type="caution">
    <text evidence="3">The sequence shown here is derived from an EMBL/GenBank/DDBJ whole genome shotgun (WGS) entry which is preliminary data.</text>
</comment>
<dbReference type="Pfam" id="PF00498">
    <property type="entry name" value="FHA"/>
    <property type="match status" value="1"/>
</dbReference>
<dbReference type="Pfam" id="PF19909">
    <property type="entry name" value="DUF6382"/>
    <property type="match status" value="1"/>
</dbReference>
<dbReference type="CDD" id="cd00060">
    <property type="entry name" value="FHA"/>
    <property type="match status" value="1"/>
</dbReference>
<dbReference type="RefSeq" id="WP_371754807.1">
    <property type="nucleotide sequence ID" value="NZ_JAYJLD010000021.1"/>
</dbReference>
<evidence type="ECO:0000313" key="3">
    <source>
        <dbReference type="EMBL" id="MEB3102684.1"/>
    </source>
</evidence>
<gene>
    <name evidence="3" type="ORF">VF724_13515</name>
</gene>
<dbReference type="PANTHER" id="PTHR23308">
    <property type="entry name" value="NUCLEAR INHIBITOR OF PROTEIN PHOSPHATASE-1"/>
    <property type="match status" value="1"/>
</dbReference>
<feature type="transmembrane region" description="Helical" evidence="1">
    <location>
        <begin position="233"/>
        <end position="252"/>
    </location>
</feature>
<name>A0ABU5ZJJ3_9BACL</name>
<dbReference type="Gene3D" id="2.60.200.20">
    <property type="match status" value="1"/>
</dbReference>
<dbReference type="InterPro" id="IPR000253">
    <property type="entry name" value="FHA_dom"/>
</dbReference>
<dbReference type="SMART" id="SM00240">
    <property type="entry name" value="FHA"/>
    <property type="match status" value="1"/>
</dbReference>
<evidence type="ECO:0000256" key="1">
    <source>
        <dbReference type="SAM" id="Phobius"/>
    </source>
</evidence>
<proteinExistence type="predicted"/>
<reference evidence="3" key="1">
    <citation type="submission" date="2023-12" db="EMBL/GenBank/DDBJ databases">
        <title>Fervidustalea candida gen. nov., sp. nov., a novel member of the family Paenibacillaceae isolated from a geothermal area.</title>
        <authorList>
            <person name="Li W.-J."/>
            <person name="Jiao J.-Y."/>
            <person name="Chen Y."/>
        </authorList>
    </citation>
    <scope>NUCLEOTIDE SEQUENCE</scope>
    <source>
        <strain evidence="3">SYSU GA230002</strain>
    </source>
</reference>